<feature type="region of interest" description="Disordered" evidence="5">
    <location>
        <begin position="392"/>
        <end position="449"/>
    </location>
</feature>
<protein>
    <submittedName>
        <fullName evidence="7">Serpentine type 7TM GPCR chemoreceptor domain containing protein</fullName>
    </submittedName>
</protein>
<dbReference type="EMBL" id="JAGRRH010000031">
    <property type="protein sequence ID" value="KAG7339667.1"/>
    <property type="molecule type" value="Genomic_DNA"/>
</dbReference>
<dbReference type="GO" id="GO:0007189">
    <property type="term" value="P:adenylate cyclase-activating G protein-coupled receptor signaling pathway"/>
    <property type="evidence" value="ECO:0007669"/>
    <property type="project" value="TreeGrafter"/>
</dbReference>
<keyword evidence="4 6" id="KW-0472">Membrane</keyword>
<evidence type="ECO:0000256" key="5">
    <source>
        <dbReference type="SAM" id="MobiDB-lite"/>
    </source>
</evidence>
<keyword evidence="3 6" id="KW-1133">Transmembrane helix</keyword>
<reference evidence="7" key="2">
    <citation type="submission" date="2021-04" db="EMBL/GenBank/DDBJ databases">
        <authorList>
            <person name="Podell S."/>
        </authorList>
    </citation>
    <scope>NUCLEOTIDE SEQUENCE</scope>
    <source>
        <strain evidence="7">Hildebrandi</strain>
    </source>
</reference>
<comment type="caution">
    <text evidence="7">The sequence shown here is derived from an EMBL/GenBank/DDBJ whole genome shotgun (WGS) entry which is preliminary data.</text>
</comment>
<sequence>MSSSPSMSPLSLSYLSDTQEKALALLPIPSVLLSIISSMLLIRIQIRALRRRHAEHKVIRARRKRRRDNDSNSSGPFRRILLIMSVYDVINSINVAWCAFLVPADTSPRLWAFGNDKTCTAIAFIYQACFPSFIYCGILSFYFLLGIRFDISDEYIARNLEPYAHTVTIGFTLITACVGAALNLYGEVHPGPACWLVPTDRCNGACIFLLEWIFGGINFIMVWLFLFINNVYLFYYVAKTVRKSQQNGSSMSMEAQDKRKLDVAIQAFLYVAVFVMTFMWTFVLRVIGSDHSNDDPESVAQEDLRLYPLIMVKAFFLPLMGYGNLLVYCRPRYIQKRRRYRSLSRWTILKSVLLEEVLYRRSSNVVRLQRSFSSDDDLQAFESSNDGGMSIEWEYDESGPIDHSGNSTDLHKTGLPAEESQKSNLGDTDVETPSQIATESVGSTSIADLDNSCRAEVALPTMPVEKESSPEDVKS</sequence>
<feature type="transmembrane region" description="Helical" evidence="6">
    <location>
        <begin position="122"/>
        <end position="145"/>
    </location>
</feature>
<dbReference type="EMBL" id="JAGRRH010000011">
    <property type="protein sequence ID" value="KAG7362405.1"/>
    <property type="molecule type" value="Genomic_DNA"/>
</dbReference>
<comment type="subcellular location">
    <subcellularLocation>
        <location evidence="1">Membrane</location>
        <topology evidence="1">Multi-pass membrane protein</topology>
    </subcellularLocation>
</comment>
<dbReference type="Proteomes" id="UP000693970">
    <property type="component" value="Unassembled WGS sequence"/>
</dbReference>
<feature type="transmembrane region" description="Helical" evidence="6">
    <location>
        <begin position="166"/>
        <end position="186"/>
    </location>
</feature>
<reference evidence="7" key="1">
    <citation type="journal article" date="2021" name="Sci. Rep.">
        <title>Diploid genomic architecture of Nitzschia inconspicua, an elite biomass production diatom.</title>
        <authorList>
            <person name="Oliver A."/>
            <person name="Podell S."/>
            <person name="Pinowska A."/>
            <person name="Traller J.C."/>
            <person name="Smith S.R."/>
            <person name="McClure R."/>
            <person name="Beliaev A."/>
            <person name="Bohutskyi P."/>
            <person name="Hill E.A."/>
            <person name="Rabines A."/>
            <person name="Zheng H."/>
            <person name="Allen L.Z."/>
            <person name="Kuo A."/>
            <person name="Grigoriev I.V."/>
            <person name="Allen A.E."/>
            <person name="Hazlebeck D."/>
            <person name="Allen E.E."/>
        </authorList>
    </citation>
    <scope>NUCLEOTIDE SEQUENCE</scope>
    <source>
        <strain evidence="7">Hildebrandi</strain>
    </source>
</reference>
<dbReference type="AlphaFoldDB" id="A0A9K3KA02"/>
<name>A0A9K3KA02_9STRA</name>
<feature type="transmembrane region" description="Helical" evidence="6">
    <location>
        <begin position="22"/>
        <end position="42"/>
    </location>
</feature>
<organism evidence="7 9">
    <name type="scientific">Nitzschia inconspicua</name>
    <dbReference type="NCBI Taxonomy" id="303405"/>
    <lineage>
        <taxon>Eukaryota</taxon>
        <taxon>Sar</taxon>
        <taxon>Stramenopiles</taxon>
        <taxon>Ochrophyta</taxon>
        <taxon>Bacillariophyta</taxon>
        <taxon>Bacillariophyceae</taxon>
        <taxon>Bacillariophycidae</taxon>
        <taxon>Bacillariales</taxon>
        <taxon>Bacillariaceae</taxon>
        <taxon>Nitzschia</taxon>
    </lineage>
</organism>
<evidence type="ECO:0000256" key="3">
    <source>
        <dbReference type="ARBA" id="ARBA00022989"/>
    </source>
</evidence>
<evidence type="ECO:0000256" key="1">
    <source>
        <dbReference type="ARBA" id="ARBA00004141"/>
    </source>
</evidence>
<dbReference type="PANTHER" id="PTHR23112:SF0">
    <property type="entry name" value="TRANSMEMBRANE PROTEIN 116"/>
    <property type="match status" value="1"/>
</dbReference>
<evidence type="ECO:0000313" key="7">
    <source>
        <dbReference type="EMBL" id="KAG7339667.1"/>
    </source>
</evidence>
<keyword evidence="9" id="KW-1185">Reference proteome</keyword>
<evidence type="ECO:0000256" key="2">
    <source>
        <dbReference type="ARBA" id="ARBA00022692"/>
    </source>
</evidence>
<dbReference type="PANTHER" id="PTHR23112">
    <property type="entry name" value="G PROTEIN-COUPLED RECEPTOR 157-RELATED"/>
    <property type="match status" value="1"/>
</dbReference>
<feature type="transmembrane region" description="Helical" evidence="6">
    <location>
        <begin position="307"/>
        <end position="329"/>
    </location>
</feature>
<proteinExistence type="predicted"/>
<feature type="compositionally biased region" description="Polar residues" evidence="5">
    <location>
        <begin position="422"/>
        <end position="446"/>
    </location>
</feature>
<accession>A0A9K3KA02</accession>
<dbReference type="GO" id="GO:0004930">
    <property type="term" value="F:G protein-coupled receptor activity"/>
    <property type="evidence" value="ECO:0007669"/>
    <property type="project" value="TreeGrafter"/>
</dbReference>
<feature type="transmembrane region" description="Helical" evidence="6">
    <location>
        <begin position="217"/>
        <end position="238"/>
    </location>
</feature>
<dbReference type="GO" id="GO:0005886">
    <property type="term" value="C:plasma membrane"/>
    <property type="evidence" value="ECO:0007669"/>
    <property type="project" value="TreeGrafter"/>
</dbReference>
<evidence type="ECO:0000256" key="6">
    <source>
        <dbReference type="SAM" id="Phobius"/>
    </source>
</evidence>
<gene>
    <name evidence="7" type="ORF">IV203_024706</name>
    <name evidence="8" type="ORF">IV203_025289</name>
</gene>
<feature type="transmembrane region" description="Helical" evidence="6">
    <location>
        <begin position="80"/>
        <end position="102"/>
    </location>
</feature>
<keyword evidence="2 6" id="KW-0812">Transmembrane</keyword>
<evidence type="ECO:0000313" key="9">
    <source>
        <dbReference type="Proteomes" id="UP000693970"/>
    </source>
</evidence>
<feature type="transmembrane region" description="Helical" evidence="6">
    <location>
        <begin position="267"/>
        <end position="287"/>
    </location>
</feature>
<evidence type="ECO:0000256" key="4">
    <source>
        <dbReference type="ARBA" id="ARBA00023136"/>
    </source>
</evidence>
<evidence type="ECO:0000313" key="8">
    <source>
        <dbReference type="EMBL" id="KAG7362405.1"/>
    </source>
</evidence>
<dbReference type="OrthoDB" id="48865at2759"/>